<dbReference type="EMBL" id="QTUC01000001">
    <property type="protein sequence ID" value="REF36235.1"/>
    <property type="molecule type" value="Genomic_DNA"/>
</dbReference>
<dbReference type="AlphaFoldDB" id="A0A3D9VB42"/>
<dbReference type="InterPro" id="IPR050464">
    <property type="entry name" value="Zeta_carotene_desat/Oxidored"/>
</dbReference>
<keyword evidence="3" id="KW-1185">Reference proteome</keyword>
<dbReference type="RefSeq" id="WP_245941010.1">
    <property type="nucleotide sequence ID" value="NZ_QTUC01000001.1"/>
</dbReference>
<name>A0A3D9VB42_THECX</name>
<organism evidence="2 3">
    <name type="scientific">Thermasporomyces composti</name>
    <dbReference type="NCBI Taxonomy" id="696763"/>
    <lineage>
        <taxon>Bacteria</taxon>
        <taxon>Bacillati</taxon>
        <taxon>Actinomycetota</taxon>
        <taxon>Actinomycetes</taxon>
        <taxon>Propionibacteriales</taxon>
        <taxon>Nocardioidaceae</taxon>
        <taxon>Thermasporomyces</taxon>
    </lineage>
</organism>
<dbReference type="Pfam" id="PF01593">
    <property type="entry name" value="Amino_oxidase"/>
    <property type="match status" value="1"/>
</dbReference>
<dbReference type="SUPFAM" id="SSF51905">
    <property type="entry name" value="FAD/NAD(P)-binding domain"/>
    <property type="match status" value="1"/>
</dbReference>
<dbReference type="InterPro" id="IPR036188">
    <property type="entry name" value="FAD/NAD-bd_sf"/>
</dbReference>
<protein>
    <submittedName>
        <fullName evidence="2">Isorenieratene synthase</fullName>
    </submittedName>
</protein>
<reference evidence="2 3" key="1">
    <citation type="submission" date="2018-08" db="EMBL/GenBank/DDBJ databases">
        <title>Sequencing the genomes of 1000 actinobacteria strains.</title>
        <authorList>
            <person name="Klenk H.-P."/>
        </authorList>
    </citation>
    <scope>NUCLEOTIDE SEQUENCE [LARGE SCALE GENOMIC DNA]</scope>
    <source>
        <strain evidence="2 3">DSM 22891</strain>
    </source>
</reference>
<dbReference type="Proteomes" id="UP000256485">
    <property type="component" value="Unassembled WGS sequence"/>
</dbReference>
<feature type="domain" description="Amine oxidase" evidence="1">
    <location>
        <begin position="14"/>
        <end position="458"/>
    </location>
</feature>
<gene>
    <name evidence="2" type="ORF">DFJ64_1639</name>
</gene>
<dbReference type="GO" id="GO:0016491">
    <property type="term" value="F:oxidoreductase activity"/>
    <property type="evidence" value="ECO:0007669"/>
    <property type="project" value="InterPro"/>
</dbReference>
<dbReference type="InterPro" id="IPR002937">
    <property type="entry name" value="Amino_oxidase"/>
</dbReference>
<sequence length="505" mass="55550">MPDRPHAAVIGGGLAGVAAAVALAERGVKVTLLEREPYLGGRLAGWSTRLRDGSTVTMTRGFHAFFRQYYNLRALLTRVDPELRWLVPLPDYPLVHADGTRDGFTRIPRTPPWNALAFAARSPTFSWRELSRVNVRAALPMLNVSVPEIYQRLDHEDALSFLDRVRFPAAARDLAFSVFSRSFFADPRQLSAAELVTMFHLYFLGSSEGLLFDVPARPFPHALWEPLAAYLENLGAELRLGTPARVVHRSARGGLRVLTGYADGVDVDAVVLATDVRGLREIVAASPDLGDAAWRARIDTLACAPPFLVVRLWLDRPVAPERPAFVGTAGFGRLDNVSVLDRYEDEAHAWAARTGGSVVELHAYAVGEDAAVDALRKELVDQLYRVFPETREARVVDERHELRADCPLFPPGGFADRPGVTTPDPAVVLAGDLARVDLPVALMERAVTSGLLAANHLLDGWGRPTHPVWSVPNTGRWGVLRWLDRALGLPRPEVQPGQRPEVRSS</sequence>
<evidence type="ECO:0000313" key="2">
    <source>
        <dbReference type="EMBL" id="REF36235.1"/>
    </source>
</evidence>
<proteinExistence type="predicted"/>
<dbReference type="PANTHER" id="PTHR42923">
    <property type="entry name" value="PROTOPORPHYRINOGEN OXIDASE"/>
    <property type="match status" value="1"/>
</dbReference>
<comment type="caution">
    <text evidence="2">The sequence shown here is derived from an EMBL/GenBank/DDBJ whole genome shotgun (WGS) entry which is preliminary data.</text>
</comment>
<evidence type="ECO:0000313" key="3">
    <source>
        <dbReference type="Proteomes" id="UP000256485"/>
    </source>
</evidence>
<evidence type="ECO:0000259" key="1">
    <source>
        <dbReference type="Pfam" id="PF01593"/>
    </source>
</evidence>
<dbReference type="PANTHER" id="PTHR42923:SF43">
    <property type="entry name" value="AMINE OXIDASE"/>
    <property type="match status" value="1"/>
</dbReference>
<dbReference type="Gene3D" id="3.50.50.60">
    <property type="entry name" value="FAD/NAD(P)-binding domain"/>
    <property type="match status" value="1"/>
</dbReference>
<accession>A0A3D9VB42</accession>